<dbReference type="Proteomes" id="UP001474421">
    <property type="component" value="Unassembled WGS sequence"/>
</dbReference>
<feature type="domain" description="VWFA" evidence="3">
    <location>
        <begin position="477"/>
        <end position="658"/>
    </location>
</feature>
<dbReference type="EMBL" id="JAOTOJ010000008">
    <property type="protein sequence ID" value="KAK9397337.1"/>
    <property type="molecule type" value="Genomic_DNA"/>
</dbReference>
<organism evidence="5 6">
    <name type="scientific">Crotalus adamanteus</name>
    <name type="common">Eastern diamondback rattlesnake</name>
    <dbReference type="NCBI Taxonomy" id="8729"/>
    <lineage>
        <taxon>Eukaryota</taxon>
        <taxon>Metazoa</taxon>
        <taxon>Chordata</taxon>
        <taxon>Craniata</taxon>
        <taxon>Vertebrata</taxon>
        <taxon>Euteleostomi</taxon>
        <taxon>Lepidosauria</taxon>
        <taxon>Squamata</taxon>
        <taxon>Bifurcata</taxon>
        <taxon>Unidentata</taxon>
        <taxon>Episquamata</taxon>
        <taxon>Toxicofera</taxon>
        <taxon>Serpentes</taxon>
        <taxon>Colubroidea</taxon>
        <taxon>Viperidae</taxon>
        <taxon>Crotalinae</taxon>
        <taxon>Crotalus</taxon>
    </lineage>
</organism>
<evidence type="ECO:0000313" key="5">
    <source>
        <dbReference type="EMBL" id="KAK9397337.1"/>
    </source>
</evidence>
<dbReference type="Gene3D" id="3.40.50.410">
    <property type="entry name" value="von Willebrand factor, type A domain"/>
    <property type="match status" value="1"/>
</dbReference>
<dbReference type="PANTHER" id="PTHR45737:SF6">
    <property type="entry name" value="VON WILLEBRAND FACTOR A DOMAIN-CONTAINING PROTEIN 5A"/>
    <property type="match status" value="1"/>
</dbReference>
<evidence type="ECO:0000259" key="3">
    <source>
        <dbReference type="PROSITE" id="PS50234"/>
    </source>
</evidence>
<name>A0AAW1B5T7_CROAD</name>
<dbReference type="PANTHER" id="PTHR45737">
    <property type="entry name" value="VON WILLEBRAND FACTOR A DOMAIN-CONTAINING PROTEIN 5A"/>
    <property type="match status" value="1"/>
</dbReference>
<dbReference type="SUPFAM" id="SSF53300">
    <property type="entry name" value="vWA-like"/>
    <property type="match status" value="1"/>
</dbReference>
<feature type="domain" description="VIT" evidence="4">
    <location>
        <begin position="199"/>
        <end position="329"/>
    </location>
</feature>
<feature type="region of interest" description="Disordered" evidence="2">
    <location>
        <begin position="42"/>
        <end position="114"/>
    </location>
</feature>
<evidence type="ECO:0000313" key="6">
    <source>
        <dbReference type="Proteomes" id="UP001474421"/>
    </source>
</evidence>
<dbReference type="InterPro" id="IPR002035">
    <property type="entry name" value="VWF_A"/>
</dbReference>
<proteinExistence type="predicted"/>
<evidence type="ECO:0000256" key="1">
    <source>
        <dbReference type="SAM" id="Coils"/>
    </source>
</evidence>
<gene>
    <name evidence="5" type="ORF">NXF25_020698</name>
</gene>
<dbReference type="Pfam" id="PF08487">
    <property type="entry name" value="VIT"/>
    <property type="match status" value="1"/>
</dbReference>
<keyword evidence="6" id="KW-1185">Reference proteome</keyword>
<feature type="coiled-coil region" evidence="1">
    <location>
        <begin position="744"/>
        <end position="771"/>
    </location>
</feature>
<dbReference type="PROSITE" id="PS50234">
    <property type="entry name" value="VWFA"/>
    <property type="match status" value="1"/>
</dbReference>
<keyword evidence="1" id="KW-0175">Coiled coil</keyword>
<dbReference type="Pfam" id="PF13768">
    <property type="entry name" value="VWA_3"/>
    <property type="match status" value="1"/>
</dbReference>
<evidence type="ECO:0000259" key="4">
    <source>
        <dbReference type="PROSITE" id="PS51468"/>
    </source>
</evidence>
<dbReference type="InterPro" id="IPR013694">
    <property type="entry name" value="VIT"/>
</dbReference>
<comment type="caution">
    <text evidence="5">The sequence shown here is derived from an EMBL/GenBank/DDBJ whole genome shotgun (WGS) entry which is preliminary data.</text>
</comment>
<protein>
    <submittedName>
        <fullName evidence="5">von Willebrand factor A domain-containing protein 5A</fullName>
    </submittedName>
</protein>
<dbReference type="InterPro" id="IPR036465">
    <property type="entry name" value="vWFA_dom_sf"/>
</dbReference>
<dbReference type="SMART" id="SM00609">
    <property type="entry name" value="VIT"/>
    <property type="match status" value="1"/>
</dbReference>
<dbReference type="SMART" id="SM00327">
    <property type="entry name" value="VWA"/>
    <property type="match status" value="1"/>
</dbReference>
<feature type="region of interest" description="Disordered" evidence="2">
    <location>
        <begin position="1238"/>
        <end position="1257"/>
    </location>
</feature>
<evidence type="ECO:0000256" key="2">
    <source>
        <dbReference type="SAM" id="MobiDB-lite"/>
    </source>
</evidence>
<accession>A0AAW1B5T7</accession>
<sequence>MHPSWAGLDWLGTEPPHRLFPCGHWEHPPHLLLIPGRLPPSSTLQHAASQPGALSSGLGQMGGEVPPGSLSHGPPAGGGGGWRRKAGQGWEQHCPQGESDQPQPGGGMRGQESLKGGILVHPAGRRRAGERQMAAAAPGRAVGGIGAPNVHRKRSGVVQPSLAWHRKRGSSPTCVLRKKRRCPDPLSWCALLLFHRASIMHRCGLLTSFKAPVPLKSISVDVIIRGFVADIVSELQYQNKEDNPVEVTFVFPLDDEAAVYAFEGLIGGTRIEAEIREKKQAKQEYDDALSEGRQAFLLEREENTSDIFTCNLGNLPPGAEAILKLRYVQALAVEPDEAVRFVLPAVLNPRYVPEGSEGGTITQQIPRVSTEALPYTLSLSAKVESPYGIIRVDSKCSLIQNMLEDCTAAQVSLAKGHQFDRDVELLIYYKDVHKTSAILEVGKSGTASGSLMGDPALLLSLYPNILAAKAGQHVPGEFIFLLDRSGSMDTIVGTSSGSLSRIESAKETLIFLLKSLPLGCYFNIYGFGSTYDSFYPQSVKYTQQTMDTSVQRVKELCCDLGGTEIVKPLKAIYSQPCLEEHPRQIFVFTDGEVSNTNEVIAEVRCNSHSHRCFSFGIGEGASTSLVKGIARAAGGSAEFITGKERMQAKALQSLKKALQPAITGISVNWELPAGLEATLVGSGPRVIFQGQRCLIYAQIQGQLQASGSMEGAAVVRYNFQNETSTETTKFSLQLEKTDRLPVHRLAARALLQELEEDKEKVEEKQFLALETSLSSGVVCSQTAYVGVNTELGKPVQGPLLHRDVPLQALMAAPPAYYMALRSAPKYSCANIFHKRSAAKLDDGAHFSAMSSSSLLRMRSTQMACVVPIEESRTKEEESLLLKLVSLQNADGSWPHGPTLAAILDLSEAEISGKAPANVASDIWATVLAVLWLHLNAAEQKDEWELLEGKAVHWLQVNAGDQLAKCVKAGNAVLGVHAAGQNLISARARQSLRRKRLEEFLHLIVSPVGRPVIGSFSTSLHKLQIQRMRRKIAAKRNMVAQYFQCQTPFEQRVQPLVKMEKEPDPAGSDSLGMSEASIKTYRIIPVGTGGGGLRLVTPQQTRNERPEAPQRWEIQGQELPTPELTPVQSPAWRNLQVPELTLTEDIETYLTTFEDVAEACKWPREQWVTRLVPALNGAALQAYNSLDPRESGDYGKQQDSERWDQQVLGPYMLEESMNFPESEQVVSDTRQTVLCRENKDELNENASSAAGDEIQTKNEEEYLRGSARLAFSLGRNQEEPDRMQP</sequence>
<dbReference type="PROSITE" id="PS51468">
    <property type="entry name" value="VIT"/>
    <property type="match status" value="1"/>
</dbReference>
<reference evidence="5 6" key="1">
    <citation type="journal article" date="2024" name="Proc. Natl. Acad. Sci. U.S.A.">
        <title>The genetic regulatory architecture and epigenomic basis for age-related changes in rattlesnake venom.</title>
        <authorList>
            <person name="Hogan M.P."/>
            <person name="Holding M.L."/>
            <person name="Nystrom G.S."/>
            <person name="Colston T.J."/>
            <person name="Bartlett D.A."/>
            <person name="Mason A.J."/>
            <person name="Ellsworth S.A."/>
            <person name="Rautsaw R.M."/>
            <person name="Lawrence K.C."/>
            <person name="Strickland J.L."/>
            <person name="He B."/>
            <person name="Fraser P."/>
            <person name="Margres M.J."/>
            <person name="Gilbert D.M."/>
            <person name="Gibbs H.L."/>
            <person name="Parkinson C.L."/>
            <person name="Rokyta D.R."/>
        </authorList>
    </citation>
    <scope>NUCLEOTIDE SEQUENCE [LARGE SCALE GENOMIC DNA]</scope>
    <source>
        <strain evidence="5">DRR0105</strain>
    </source>
</reference>